<organism evidence="1 2">
    <name type="scientific">Saccharibacillus sacchari</name>
    <dbReference type="NCBI Taxonomy" id="456493"/>
    <lineage>
        <taxon>Bacteria</taxon>
        <taxon>Bacillati</taxon>
        <taxon>Bacillota</taxon>
        <taxon>Bacilli</taxon>
        <taxon>Bacillales</taxon>
        <taxon>Paenibacillaceae</taxon>
        <taxon>Saccharibacillus</taxon>
    </lineage>
</organism>
<evidence type="ECO:0000313" key="2">
    <source>
        <dbReference type="Proteomes" id="UP001380953"/>
    </source>
</evidence>
<comment type="caution">
    <text evidence="1">The sequence shown here is derived from an EMBL/GenBank/DDBJ whole genome shotgun (WGS) entry which is preliminary data.</text>
</comment>
<keyword evidence="1" id="KW-0378">Hydrolase</keyword>
<reference evidence="1" key="1">
    <citation type="submission" date="2024-03" db="EMBL/GenBank/DDBJ databases">
        <title>Whole genome sequecning of epiphytes from Marcgravia umbellata leaves.</title>
        <authorList>
            <person name="Kumar G."/>
            <person name="Savka M.A."/>
        </authorList>
    </citation>
    <scope>NUCLEOTIDE SEQUENCE</scope>
    <source>
        <strain evidence="1">RIT_BL5</strain>
    </source>
</reference>
<evidence type="ECO:0000313" key="1">
    <source>
        <dbReference type="EMBL" id="MEJ8303661.1"/>
    </source>
</evidence>
<sequence>MNDLDSPRSRSTRTKKARKRKRRVLLTVNLILALLVVAGAALVYAREHAAREASTAAALRAAAAQNESALASAAGIAEAPGLSDGEESSDAQEPAASEAAAGAEPIGSDAADLEEPSGADAQPDGGAPAEDQAGDAPLSGGEADSSEANPPLAAGSAVGAAPPAAGGLAAEPPAAEAGGSQPEDEDSSGQAGEQAPAETAAIPTPSADNGAVVNLTFAGDVIFSGKVQSLLEKEGYDYPYAYVQDRFKNDDLTVINLETPVTALSTTGADKSFVFKSSPKALGPLKNAGVDVVNLANNHTLDQGINGLLDTITNLDQAGLAHVGAGKDASAAYAPVYVERKGVKVAIVGVSRVLPETDWAAGPDHPGAASAYDPETAARAVEAAKKNADVVVAIVHWGKERVDLPDDNQTTLAHRMIDAGADLIIGGHAHVLQGFEQYKGKWIAYGTGNFIFTKSATAKTWETGVFQAECSKNGDCSLKLVPYWAEVGRPVPMEQDDAQKLLKRIESLSPGVRIDANGRITAN</sequence>
<dbReference type="EMBL" id="JBBKAR010000023">
    <property type="protein sequence ID" value="MEJ8303661.1"/>
    <property type="molecule type" value="Genomic_DNA"/>
</dbReference>
<name>A0ACC6P9R7_9BACL</name>
<dbReference type="EC" id="3.1.-.-" evidence="1"/>
<protein>
    <submittedName>
        <fullName evidence="1">CapA family protein</fullName>
        <ecNumber evidence="1">3.1.-.-</ecNumber>
    </submittedName>
</protein>
<dbReference type="Proteomes" id="UP001380953">
    <property type="component" value="Unassembled WGS sequence"/>
</dbReference>
<proteinExistence type="predicted"/>
<gene>
    <name evidence="1" type="ORF">WKI47_06980</name>
</gene>
<accession>A0ACC6P9R7</accession>
<keyword evidence="2" id="KW-1185">Reference proteome</keyword>